<dbReference type="AlphaFoldDB" id="A0A517NBF2"/>
<accession>A0A517NBF2</accession>
<evidence type="ECO:0000256" key="1">
    <source>
        <dbReference type="SAM" id="MobiDB-lite"/>
    </source>
</evidence>
<dbReference type="EMBL" id="CP036525">
    <property type="protein sequence ID" value="QDT04462.1"/>
    <property type="molecule type" value="Genomic_DNA"/>
</dbReference>
<reference evidence="3 4" key="1">
    <citation type="submission" date="2019-02" db="EMBL/GenBank/DDBJ databases">
        <title>Deep-cultivation of Planctomycetes and their phenomic and genomic characterization uncovers novel biology.</title>
        <authorList>
            <person name="Wiegand S."/>
            <person name="Jogler M."/>
            <person name="Boedeker C."/>
            <person name="Pinto D."/>
            <person name="Vollmers J."/>
            <person name="Rivas-Marin E."/>
            <person name="Kohn T."/>
            <person name="Peeters S.H."/>
            <person name="Heuer A."/>
            <person name="Rast P."/>
            <person name="Oberbeckmann S."/>
            <person name="Bunk B."/>
            <person name="Jeske O."/>
            <person name="Meyerdierks A."/>
            <person name="Storesund J.E."/>
            <person name="Kallscheuer N."/>
            <person name="Luecker S."/>
            <person name="Lage O.M."/>
            <person name="Pohl T."/>
            <person name="Merkel B.J."/>
            <person name="Hornburger P."/>
            <person name="Mueller R.-W."/>
            <person name="Bruemmer F."/>
            <person name="Labrenz M."/>
            <person name="Spormann A.M."/>
            <person name="Op den Camp H."/>
            <person name="Overmann J."/>
            <person name="Amann R."/>
            <person name="Jetten M.S.M."/>
            <person name="Mascher T."/>
            <person name="Medema M.H."/>
            <person name="Devos D.P."/>
            <person name="Kaster A.-K."/>
            <person name="Ovreas L."/>
            <person name="Rohde M."/>
            <person name="Galperin M.Y."/>
            <person name="Jogler C."/>
        </authorList>
    </citation>
    <scope>NUCLEOTIDE SEQUENCE [LARGE SCALE GENOMIC DNA]</scope>
    <source>
        <strain evidence="3 4">K22_7</strain>
    </source>
</reference>
<evidence type="ECO:0000313" key="3">
    <source>
        <dbReference type="EMBL" id="QDT04462.1"/>
    </source>
</evidence>
<dbReference type="OrthoDB" id="242375at2"/>
<sequence length="335" mass="36475" precursor="true">MFSRSPGILSLWLALATSGIWPALAAAQSPATGSPPSTNQTAATESEVAGPATATSPTSLSLRTDGRDVVTYNAAFLASPNPKTPWFGRSGFIDPVRTPSGIAVTDGFPSDHLHQHGIMFAWTSSSISGRKIDFWNSAKIEGLVQHAGIDSASDDEIVVRLQHIDQGTQPPSVAIEETWKITRVEHPTMTVFDLQSTQVCVLPHPVDILEYHYGALCVRGNDQWRGENRVMQTDSHPDAITANHTRPTWASMSGRVEGKLAGIVAISHPDNFRSPQPVRMHPSEPYFCFAPMVLGEFQLKPQEPYVSRCRFAAYDGDLDVNAVEKLCDFSSDASF</sequence>
<feature type="chain" id="PRO_5021817890" description="Methane oxygenase PmoA" evidence="2">
    <location>
        <begin position="26"/>
        <end position="335"/>
    </location>
</feature>
<dbReference type="Proteomes" id="UP000318538">
    <property type="component" value="Chromosome"/>
</dbReference>
<protein>
    <recommendedName>
        <fullName evidence="5">Methane oxygenase PmoA</fullName>
    </recommendedName>
</protein>
<dbReference type="Pfam" id="PF14100">
    <property type="entry name" value="DUF6807"/>
    <property type="match status" value="1"/>
</dbReference>
<evidence type="ECO:0008006" key="5">
    <source>
        <dbReference type="Google" id="ProtNLM"/>
    </source>
</evidence>
<evidence type="ECO:0000256" key="2">
    <source>
        <dbReference type="SAM" id="SignalP"/>
    </source>
</evidence>
<name>A0A517NBF2_9BACT</name>
<keyword evidence="4" id="KW-1185">Reference proteome</keyword>
<proteinExistence type="predicted"/>
<dbReference type="InterPro" id="IPR029475">
    <property type="entry name" value="DUF6807"/>
</dbReference>
<feature type="compositionally biased region" description="Polar residues" evidence="1">
    <location>
        <begin position="29"/>
        <end position="44"/>
    </location>
</feature>
<feature type="signal peptide" evidence="2">
    <location>
        <begin position="1"/>
        <end position="25"/>
    </location>
</feature>
<organism evidence="3 4">
    <name type="scientific">Rubripirellula lacrimiformis</name>
    <dbReference type="NCBI Taxonomy" id="1930273"/>
    <lineage>
        <taxon>Bacteria</taxon>
        <taxon>Pseudomonadati</taxon>
        <taxon>Planctomycetota</taxon>
        <taxon>Planctomycetia</taxon>
        <taxon>Pirellulales</taxon>
        <taxon>Pirellulaceae</taxon>
        <taxon>Rubripirellula</taxon>
    </lineage>
</organism>
<dbReference type="RefSeq" id="WP_145170081.1">
    <property type="nucleotide sequence ID" value="NZ_CP036525.1"/>
</dbReference>
<keyword evidence="2" id="KW-0732">Signal</keyword>
<dbReference type="KEGG" id="rlc:K227x_28530"/>
<gene>
    <name evidence="3" type="ORF">K227x_28530</name>
</gene>
<feature type="region of interest" description="Disordered" evidence="1">
    <location>
        <begin position="27"/>
        <end position="60"/>
    </location>
</feature>
<evidence type="ECO:0000313" key="4">
    <source>
        <dbReference type="Proteomes" id="UP000318538"/>
    </source>
</evidence>